<evidence type="ECO:0000256" key="1">
    <source>
        <dbReference type="SAM" id="MobiDB-lite"/>
    </source>
</evidence>
<dbReference type="GeneTree" id="ENSGT00390000003093"/>
<accession>A0A8C5QUN3</accession>
<organism evidence="2 3">
    <name type="scientific">Leptobrachium leishanense</name>
    <name type="common">Leishan spiny toad</name>
    <dbReference type="NCBI Taxonomy" id="445787"/>
    <lineage>
        <taxon>Eukaryota</taxon>
        <taxon>Metazoa</taxon>
        <taxon>Chordata</taxon>
        <taxon>Craniata</taxon>
        <taxon>Vertebrata</taxon>
        <taxon>Euteleostomi</taxon>
        <taxon>Amphibia</taxon>
        <taxon>Batrachia</taxon>
        <taxon>Anura</taxon>
        <taxon>Pelobatoidea</taxon>
        <taxon>Megophryidae</taxon>
        <taxon>Leptobrachium</taxon>
    </lineage>
</organism>
<dbReference type="PANTHER" id="PTHR36960:SF1">
    <property type="entry name" value="SI:DKEY-32E6.3"/>
    <property type="match status" value="1"/>
</dbReference>
<keyword evidence="3" id="KW-1185">Reference proteome</keyword>
<evidence type="ECO:0000313" key="3">
    <source>
        <dbReference type="Proteomes" id="UP000694569"/>
    </source>
</evidence>
<reference evidence="2" key="1">
    <citation type="submission" date="2025-08" db="UniProtKB">
        <authorList>
            <consortium name="Ensembl"/>
        </authorList>
    </citation>
    <scope>IDENTIFICATION</scope>
</reference>
<name>A0A8C5QUN3_9ANUR</name>
<reference evidence="2" key="2">
    <citation type="submission" date="2025-09" db="UniProtKB">
        <authorList>
            <consortium name="Ensembl"/>
        </authorList>
    </citation>
    <scope>IDENTIFICATION</scope>
</reference>
<proteinExistence type="predicted"/>
<feature type="region of interest" description="Disordered" evidence="1">
    <location>
        <begin position="1"/>
        <end position="24"/>
    </location>
</feature>
<dbReference type="Ensembl" id="ENSLLET00000044644.1">
    <property type="protein sequence ID" value="ENSLLEP00000042933.1"/>
    <property type="gene ID" value="ENSLLEG00000027280.1"/>
</dbReference>
<dbReference type="Proteomes" id="UP000694569">
    <property type="component" value="Unplaced"/>
</dbReference>
<dbReference type="PANTHER" id="PTHR36960">
    <property type="entry name" value="SI:DKEY-32E6.3"/>
    <property type="match status" value="1"/>
</dbReference>
<protein>
    <submittedName>
        <fullName evidence="2">Uncharacterized protein</fullName>
    </submittedName>
</protein>
<sequence>MSSLDCHPSRDLKKDEEGGPALPILQPPRRKLVLHLDLNNTILVSDAVTGQGPTAALNSYLSTVTWGKRTATGGWQWISDCPSVAPPSEDAINYYIRFGRSTDFVDTELGRRFKDVHTRHMKLLEWEGEQDKVFTQIGEDGKGYNWILPSFFHLIEKLHQEGRQFSVILRTFGTDLPLVLRAVRSAFEGKHPLFPQLQYLPVNEIRCSSRETVLTHGADRVTTHQNERAVYDFFNAMNGIGGFQDDFFWWSRNDFTAAGGKPLWINPSDCDIQHIIIDDNIRLNEDDTIVNCRLFIKRGRQDRLVPTSEVYDVCLVPTDLLRAIAEKDYFLDCVRICEENYDRIFTSPKSSPEFHLK</sequence>
<feature type="compositionally biased region" description="Basic and acidic residues" evidence="1">
    <location>
        <begin position="7"/>
        <end position="17"/>
    </location>
</feature>
<dbReference type="OrthoDB" id="417678at2759"/>
<evidence type="ECO:0000313" key="2">
    <source>
        <dbReference type="Ensembl" id="ENSLLEP00000042933.1"/>
    </source>
</evidence>
<dbReference type="AlphaFoldDB" id="A0A8C5QUN3"/>